<keyword evidence="9" id="KW-1185">Reference proteome</keyword>
<evidence type="ECO:0000256" key="3">
    <source>
        <dbReference type="ARBA" id="ARBA00022801"/>
    </source>
</evidence>
<dbReference type="PANTHER" id="PTHR32060">
    <property type="entry name" value="TAIL-SPECIFIC PROTEASE"/>
    <property type="match status" value="1"/>
</dbReference>
<reference evidence="8 9" key="1">
    <citation type="submission" date="2020-01" db="EMBL/GenBank/DDBJ databases">
        <title>A novel Bacillus sp. from Pasinler.</title>
        <authorList>
            <person name="Adiguzel A."/>
            <person name="Ay H."/>
            <person name="Baltaci M.O."/>
        </authorList>
    </citation>
    <scope>NUCLEOTIDE SEQUENCE [LARGE SCALE GENOMIC DNA]</scope>
    <source>
        <strain evidence="8 9">P1</strain>
    </source>
</reference>
<dbReference type="PANTHER" id="PTHR32060:SF30">
    <property type="entry name" value="CARBOXY-TERMINAL PROCESSING PROTEASE CTPA"/>
    <property type="match status" value="1"/>
</dbReference>
<dbReference type="CDD" id="cd07560">
    <property type="entry name" value="Peptidase_S41_CPP"/>
    <property type="match status" value="1"/>
</dbReference>
<accession>A0ABX0A1C4</accession>
<organism evidence="8 9">
    <name type="scientific">Pallidibacillus pasinlerensis</name>
    <dbReference type="NCBI Taxonomy" id="2703818"/>
    <lineage>
        <taxon>Bacteria</taxon>
        <taxon>Bacillati</taxon>
        <taxon>Bacillota</taxon>
        <taxon>Bacilli</taxon>
        <taxon>Bacillales</taxon>
        <taxon>Bacillaceae</taxon>
        <taxon>Pallidibacillus</taxon>
    </lineage>
</organism>
<evidence type="ECO:0000259" key="7">
    <source>
        <dbReference type="PROSITE" id="PS50106"/>
    </source>
</evidence>
<dbReference type="InterPro" id="IPR004447">
    <property type="entry name" value="Peptidase_S41A"/>
</dbReference>
<feature type="domain" description="PDZ" evidence="7">
    <location>
        <begin position="128"/>
        <end position="192"/>
    </location>
</feature>
<keyword evidence="3 5" id="KW-0378">Hydrolase</keyword>
<dbReference type="Pfam" id="PF03572">
    <property type="entry name" value="Peptidase_S41"/>
    <property type="match status" value="1"/>
</dbReference>
<evidence type="ECO:0000256" key="4">
    <source>
        <dbReference type="ARBA" id="ARBA00022825"/>
    </source>
</evidence>
<dbReference type="NCBIfam" id="TIGR00225">
    <property type="entry name" value="prc"/>
    <property type="match status" value="1"/>
</dbReference>
<dbReference type="InterPro" id="IPR029045">
    <property type="entry name" value="ClpP/crotonase-like_dom_sf"/>
</dbReference>
<dbReference type="SMART" id="SM00245">
    <property type="entry name" value="TSPc"/>
    <property type="match status" value="1"/>
</dbReference>
<dbReference type="SMART" id="SM00228">
    <property type="entry name" value="PDZ"/>
    <property type="match status" value="1"/>
</dbReference>
<dbReference type="SUPFAM" id="SSF47090">
    <property type="entry name" value="PGBD-like"/>
    <property type="match status" value="1"/>
</dbReference>
<proteinExistence type="inferred from homology"/>
<keyword evidence="6" id="KW-0812">Transmembrane</keyword>
<dbReference type="InterPro" id="IPR055210">
    <property type="entry name" value="CtpA/B_N"/>
</dbReference>
<dbReference type="InterPro" id="IPR036366">
    <property type="entry name" value="PGBDSf"/>
</dbReference>
<keyword evidence="6" id="KW-1133">Transmembrane helix</keyword>
<protein>
    <submittedName>
        <fullName evidence="8">S41 family peptidase</fullName>
    </submittedName>
</protein>
<dbReference type="SUPFAM" id="SSF50156">
    <property type="entry name" value="PDZ domain-like"/>
    <property type="match status" value="1"/>
</dbReference>
<comment type="similarity">
    <text evidence="1 5">Belongs to the peptidase S41A family.</text>
</comment>
<dbReference type="SUPFAM" id="SSF52096">
    <property type="entry name" value="ClpP/crotonase"/>
    <property type="match status" value="1"/>
</dbReference>
<dbReference type="EMBL" id="JAACYS010000017">
    <property type="protein sequence ID" value="NCU17225.1"/>
    <property type="molecule type" value="Genomic_DNA"/>
</dbReference>
<evidence type="ECO:0000256" key="5">
    <source>
        <dbReference type="RuleBase" id="RU004404"/>
    </source>
</evidence>
<comment type="caution">
    <text evidence="8">The sequence shown here is derived from an EMBL/GenBank/DDBJ whole genome shotgun (WGS) entry which is preliminary data.</text>
</comment>
<evidence type="ECO:0000313" key="9">
    <source>
        <dbReference type="Proteomes" id="UP000743899"/>
    </source>
</evidence>
<dbReference type="InterPro" id="IPR036365">
    <property type="entry name" value="PGBD-like_sf"/>
</dbReference>
<evidence type="ECO:0000256" key="2">
    <source>
        <dbReference type="ARBA" id="ARBA00022670"/>
    </source>
</evidence>
<dbReference type="Pfam" id="PF13180">
    <property type="entry name" value="PDZ_2"/>
    <property type="match status" value="1"/>
</dbReference>
<dbReference type="PROSITE" id="PS50106">
    <property type="entry name" value="PDZ"/>
    <property type="match status" value="1"/>
</dbReference>
<name>A0ABX0A1C4_9BACI</name>
<dbReference type="Gene3D" id="1.10.101.10">
    <property type="entry name" value="PGBD-like superfamily/PGBD"/>
    <property type="match status" value="1"/>
</dbReference>
<dbReference type="CDD" id="cd06782">
    <property type="entry name" value="cpPDZ_CPP-like"/>
    <property type="match status" value="1"/>
</dbReference>
<evidence type="ECO:0000256" key="1">
    <source>
        <dbReference type="ARBA" id="ARBA00009179"/>
    </source>
</evidence>
<dbReference type="Proteomes" id="UP000743899">
    <property type="component" value="Unassembled WGS sequence"/>
</dbReference>
<dbReference type="InterPro" id="IPR001478">
    <property type="entry name" value="PDZ"/>
</dbReference>
<dbReference type="Gene3D" id="2.30.42.10">
    <property type="match status" value="1"/>
</dbReference>
<keyword evidence="2 5" id="KW-0645">Protease</keyword>
<dbReference type="Pfam" id="PF01471">
    <property type="entry name" value="PG_binding_1"/>
    <property type="match status" value="1"/>
</dbReference>
<dbReference type="Pfam" id="PF22694">
    <property type="entry name" value="CtpB_N-like"/>
    <property type="match status" value="1"/>
</dbReference>
<dbReference type="InterPro" id="IPR002477">
    <property type="entry name" value="Peptidoglycan-bd-like"/>
</dbReference>
<dbReference type="Gene3D" id="3.30.750.44">
    <property type="match status" value="1"/>
</dbReference>
<evidence type="ECO:0000313" key="8">
    <source>
        <dbReference type="EMBL" id="NCU17225.1"/>
    </source>
</evidence>
<gene>
    <name evidence="8" type="ORF">GW534_05490</name>
</gene>
<sequence length="501" mass="55562">MNQEKQGTETDKKYMKLKKFQFIMILFLSVFITAGITVFVLSFGDDKVVDPNNKINVHNINNGLLADGIIRDYEEFEKLFETYQTIKENYVDDIEEDLLIEGAINGMVDAIGDPYSDYMTAEETESFNEQISSSFEGIGATIEERDGNIVIVAPIKGSPAEKVGLRANDAIIEVDGQNIQGMSSSEAVLLIRGEKGTEVVLTISRPGVKEPIEVKIVRDVIPIETVYYEMLDNSIGKIQITSFSDRTYDELVKAIDELKSEGMKGLIIDVRQNPGGLLNQAIDITSLFVPKGKIIYQMEYKDGTKQRQLSNQKEPFDIPLVAVVDDGSASASEILAGALKESANVPIVGVKTYGKGTAQTAASFSDGSSLKITTARWLTPNGNWIHEKGITPDYVVELPEYAKLPYVSPELELKEPMMSDEVSIIEEMLNVLEYNPGEVDGLFDVETTNAVQRFQQDHDLEQTGIVTGETTTKIMESLSNKLEEEDPQIQKAVEILLEQIK</sequence>
<keyword evidence="6" id="KW-0472">Membrane</keyword>
<dbReference type="InterPro" id="IPR036034">
    <property type="entry name" value="PDZ_sf"/>
</dbReference>
<keyword evidence="4 5" id="KW-0720">Serine protease</keyword>
<dbReference type="InterPro" id="IPR005151">
    <property type="entry name" value="Tail-specific_protease"/>
</dbReference>
<dbReference type="Gene3D" id="3.90.226.10">
    <property type="entry name" value="2-enoyl-CoA Hydratase, Chain A, domain 1"/>
    <property type="match status" value="1"/>
</dbReference>
<feature type="transmembrane region" description="Helical" evidence="6">
    <location>
        <begin position="20"/>
        <end position="44"/>
    </location>
</feature>
<evidence type="ECO:0000256" key="6">
    <source>
        <dbReference type="SAM" id="Phobius"/>
    </source>
</evidence>